<dbReference type="InterPro" id="IPR003111">
    <property type="entry name" value="Lon_prtase_N"/>
</dbReference>
<dbReference type="InterPro" id="IPR027503">
    <property type="entry name" value="Lonm_euk"/>
</dbReference>
<keyword evidence="2 9" id="KW-0645">Protease</keyword>
<evidence type="ECO:0000313" key="15">
    <source>
        <dbReference type="EMBL" id="KAL5105646.1"/>
    </source>
</evidence>
<dbReference type="InterPro" id="IPR027417">
    <property type="entry name" value="P-loop_NTPase"/>
</dbReference>
<dbReference type="InterPro" id="IPR054594">
    <property type="entry name" value="Lon_lid"/>
</dbReference>
<accession>A0ABR4Q7I4</accession>
<feature type="compositionally biased region" description="Low complexity" evidence="12">
    <location>
        <begin position="257"/>
        <end position="268"/>
    </location>
</feature>
<comment type="caution">
    <text evidence="15">The sequence shown here is derived from an EMBL/GenBank/DDBJ whole genome shotgun (WGS) entry which is preliminary data.</text>
</comment>
<dbReference type="InterPro" id="IPR019320">
    <property type="entry name" value="BORCS8"/>
</dbReference>
<evidence type="ECO:0000256" key="4">
    <source>
        <dbReference type="ARBA" id="ARBA00022801"/>
    </source>
</evidence>
<dbReference type="PRINTS" id="PR00830">
    <property type="entry name" value="ENDOLAPTASE"/>
</dbReference>
<keyword evidence="16" id="KW-1185">Reference proteome</keyword>
<dbReference type="Gene3D" id="1.20.58.1480">
    <property type="match status" value="1"/>
</dbReference>
<dbReference type="InterPro" id="IPR008268">
    <property type="entry name" value="Peptidase_S16_AS"/>
</dbReference>
<dbReference type="PANTHER" id="PTHR43718:SF2">
    <property type="entry name" value="LON PROTEASE HOMOLOG, MITOCHONDRIAL"/>
    <property type="match status" value="1"/>
</dbReference>
<gene>
    <name evidence="15" type="ORF">TcWFU_001076</name>
</gene>
<keyword evidence="4 9" id="KW-0378">Hydrolase</keyword>
<evidence type="ECO:0000256" key="6">
    <source>
        <dbReference type="ARBA" id="ARBA00022840"/>
    </source>
</evidence>
<dbReference type="PANTHER" id="PTHR43718">
    <property type="entry name" value="LON PROTEASE"/>
    <property type="match status" value="1"/>
</dbReference>
<evidence type="ECO:0000256" key="8">
    <source>
        <dbReference type="ARBA" id="ARBA00023128"/>
    </source>
</evidence>
<feature type="binding site" evidence="9">
    <location>
        <begin position="542"/>
        <end position="549"/>
    </location>
    <ligand>
        <name>ATP</name>
        <dbReference type="ChEBI" id="CHEBI:30616"/>
    </ligand>
</feature>
<feature type="compositionally biased region" description="Basic and acidic residues" evidence="12">
    <location>
        <begin position="269"/>
        <end position="281"/>
    </location>
</feature>
<dbReference type="SUPFAM" id="SSF52540">
    <property type="entry name" value="P-loop containing nucleoside triphosphate hydrolases"/>
    <property type="match status" value="1"/>
</dbReference>
<name>A0ABR4Q7I4_9CEST</name>
<feature type="domain" description="Lon proteolytic" evidence="13">
    <location>
        <begin position="780"/>
        <end position="990"/>
    </location>
</feature>
<evidence type="ECO:0000256" key="12">
    <source>
        <dbReference type="SAM" id="MobiDB-lite"/>
    </source>
</evidence>
<dbReference type="EMBL" id="JAKROA010000007">
    <property type="protein sequence ID" value="KAL5105646.1"/>
    <property type="molecule type" value="Genomic_DNA"/>
</dbReference>
<dbReference type="Pfam" id="PF10167">
    <property type="entry name" value="BORCS8"/>
    <property type="match status" value="1"/>
</dbReference>
<dbReference type="EC" id="3.4.21.53" evidence="9"/>
<feature type="region of interest" description="Disordered" evidence="12">
    <location>
        <begin position="62"/>
        <end position="90"/>
    </location>
</feature>
<comment type="similarity">
    <text evidence="9 10 11">Belongs to the peptidase S16 family.</text>
</comment>
<keyword evidence="3 9" id="KW-0547">Nucleotide-binding</keyword>
<sequence>MLWKLSFPLANKRFFSIAHEVALKRATLTSRFLPTASAPIFRLLKSPSISTGYCYRFASVSSGKPPEAPPGSESGASPTDNHSSDMPSQHPFALSTQNIPEIFPCIPIIPITGPPLFPKFVKMLEITDQSLMELIRRKMKFNLPYAGVFLRKNPSDTSDVVKSLDELYRVGTFVQIPEWDDMGTKIRMLVIGHRRVQIVKAIPDVAADANADSVLSDEKPRNKRNGLLRRVRKAAHMAGLPTEEIAALKEAEKEETSTSPAESSLLPSDEGHQDDRSEKRTSPPPENLLMVETINVYNEPFENTQEIKALCAEIVKTIRDIINLNPIYRENVLAMLQVGQRVVDNPVYLSDLGAAITAGAEPAELQAVLEETRIPERLRLALNLVKKELELGRLQQQIGQEVEEKVKAQHRKYMLNEQLRVIKRELGLEKDDKEAIAEKFRSRLAELTVPQAVSEVIEEELNKLSVLDNHSSEFNVTRNYLDWLTSLPWGLTSEENLDLARARVVLDEDHYGLDDVKKRILEFIAVSQLKGTTQGKIICFHGPPGTGKTSIARSIARALNRKYFRFSVGGMSDVSEIKGHRRTYVGAMPGKVIQCLKKTRTENPLILIDEIDKLGRGWQGDPASALLELLDPEQNVNFLDHYLDVTVDLSRVLFITTANQVEAIPEPLRDRMELIEVAGYVAEEKMAIAQQYLLPQAAKSSGLSTEQVNISDGALQRLIRQYCRESGVRNLQKHIEKVLRKAAYKIVNGEAEMPLKVDEDNLPSFVGQPIWITDRLYPPVTPPGVVMGLAWTAMGGSVLFIECTNKEPLSTSPNSDDGAKDNAKGSLQLTGHLGDVMKESVAIAHTFAGNFVVSDETLLKRMENATVTTSHAHRFLRDAKIHLHVPQGATPKDGPSAGITMVTALLSLACNLPVCPDLAMTGEISLTGKVLPVGGIKEKVIAAKRVGVKTVILPEMNRKDYEDLADFIKADLEVHFVRHYSEVFPIAFPQTRLVRSSKGALIWHNFSVMSSEDVDTNHKKMCRKIYNNSVETVVNLANEPSVALFRIQEHIRKTAPEIVEERAFACAEKLQGVNYDLDNTLGVVSTFTKVESNLVNLLKTLDACNIHQQNLMASQQNRNQDDFELGVDVVTLLANDV</sequence>
<dbReference type="Gene3D" id="1.10.8.60">
    <property type="match status" value="1"/>
</dbReference>
<feature type="active site" evidence="9 10">
    <location>
        <position position="939"/>
    </location>
</feature>
<feature type="region of interest" description="Disordered" evidence="12">
    <location>
        <begin position="250"/>
        <end position="287"/>
    </location>
</feature>
<keyword evidence="8 9" id="KW-0496">Mitochondrion</keyword>
<keyword evidence="7 9" id="KW-0238">DNA-binding</keyword>
<protein>
    <recommendedName>
        <fullName evidence="9">Lon protease homolog, mitochondrial</fullName>
        <ecNumber evidence="9">3.4.21.53</ecNumber>
    </recommendedName>
</protein>
<dbReference type="SMART" id="SM00382">
    <property type="entry name" value="AAA"/>
    <property type="match status" value="1"/>
</dbReference>
<comment type="function">
    <text evidence="9">ATP-dependent serine protease that mediates the selective degradation of misfolded, unassembled or oxidatively damaged polypeptides as well as certain short-lived regulatory proteins in the mitochondrial matrix. May also have a chaperone function in the assembly of inner membrane protein complexes. Participates in the regulation of mitochondrial gene expression and in the maintenance of the integrity of the mitochondrial genome. Binds to mitochondrial DNA in a site-specific manner.</text>
</comment>
<evidence type="ECO:0000259" key="13">
    <source>
        <dbReference type="PROSITE" id="PS51786"/>
    </source>
</evidence>
<dbReference type="PROSITE" id="PS51787">
    <property type="entry name" value="LON_N"/>
    <property type="match status" value="1"/>
</dbReference>
<dbReference type="InterPro" id="IPR046336">
    <property type="entry name" value="Lon_prtase_N_sf"/>
</dbReference>
<dbReference type="CDD" id="cd19500">
    <property type="entry name" value="RecA-like_Lon"/>
    <property type="match status" value="1"/>
</dbReference>
<evidence type="ECO:0000256" key="5">
    <source>
        <dbReference type="ARBA" id="ARBA00022825"/>
    </source>
</evidence>
<dbReference type="InterPro" id="IPR008269">
    <property type="entry name" value="Lon_proteolytic"/>
</dbReference>
<feature type="active site" evidence="9 10">
    <location>
        <position position="896"/>
    </location>
</feature>
<dbReference type="PROSITE" id="PS51786">
    <property type="entry name" value="LON_PROTEOLYTIC"/>
    <property type="match status" value="1"/>
</dbReference>
<dbReference type="Pfam" id="PF05362">
    <property type="entry name" value="Lon_C"/>
    <property type="match status" value="1"/>
</dbReference>
<evidence type="ECO:0000256" key="11">
    <source>
        <dbReference type="RuleBase" id="RU000591"/>
    </source>
</evidence>
<dbReference type="PROSITE" id="PS01046">
    <property type="entry name" value="LON_SER"/>
    <property type="match status" value="1"/>
</dbReference>
<dbReference type="SMART" id="SM00464">
    <property type="entry name" value="LON"/>
    <property type="match status" value="1"/>
</dbReference>
<evidence type="ECO:0000256" key="3">
    <source>
        <dbReference type="ARBA" id="ARBA00022741"/>
    </source>
</evidence>
<dbReference type="SUPFAM" id="SSF88697">
    <property type="entry name" value="PUA domain-like"/>
    <property type="match status" value="1"/>
</dbReference>
<comment type="subunit">
    <text evidence="9">Homohexamer or homoheptamer. Organized in a ring with a central cavity.</text>
</comment>
<dbReference type="Pfam" id="PF22667">
    <property type="entry name" value="Lon_lid"/>
    <property type="match status" value="1"/>
</dbReference>
<evidence type="ECO:0000256" key="9">
    <source>
        <dbReference type="HAMAP-Rule" id="MF_03120"/>
    </source>
</evidence>
<evidence type="ECO:0000313" key="16">
    <source>
        <dbReference type="Proteomes" id="UP001651158"/>
    </source>
</evidence>
<evidence type="ECO:0000256" key="7">
    <source>
        <dbReference type="ARBA" id="ARBA00023125"/>
    </source>
</evidence>
<proteinExistence type="inferred from homology"/>
<dbReference type="Gene3D" id="3.30.230.10">
    <property type="match status" value="1"/>
</dbReference>
<dbReference type="NCBIfam" id="TIGR00763">
    <property type="entry name" value="lon"/>
    <property type="match status" value="1"/>
</dbReference>
<dbReference type="InterPro" id="IPR003959">
    <property type="entry name" value="ATPase_AAA_core"/>
</dbReference>
<evidence type="ECO:0000259" key="14">
    <source>
        <dbReference type="PROSITE" id="PS51787"/>
    </source>
</evidence>
<dbReference type="Gene3D" id="1.20.5.5270">
    <property type="match status" value="1"/>
</dbReference>
<comment type="catalytic activity">
    <reaction evidence="9">
        <text>Hydrolysis of proteins in presence of ATP.</text>
        <dbReference type="EC" id="3.4.21.53"/>
    </reaction>
</comment>
<feature type="domain" description="Lon N-terminal" evidence="14">
    <location>
        <begin position="106"/>
        <end position="389"/>
    </location>
</feature>
<reference evidence="15 16" key="1">
    <citation type="journal article" date="2022" name="Front. Cell. Infect. Microbiol.">
        <title>The Genomes of Two Strains of Taenia crassiceps the Animal Model for the Study of Human Cysticercosis.</title>
        <authorList>
            <person name="Bobes R.J."/>
            <person name="Estrada K."/>
            <person name="Rios-Valencia D.G."/>
            <person name="Calderon-Gallegos A."/>
            <person name="de la Torre P."/>
            <person name="Carrero J.C."/>
            <person name="Sanchez-Flores A."/>
            <person name="Laclette J.P."/>
        </authorList>
    </citation>
    <scope>NUCLEOTIDE SEQUENCE [LARGE SCALE GENOMIC DNA]</scope>
    <source>
        <strain evidence="15">WFUcys</strain>
    </source>
</reference>
<evidence type="ECO:0000256" key="2">
    <source>
        <dbReference type="ARBA" id="ARBA00022670"/>
    </source>
</evidence>
<evidence type="ECO:0000256" key="10">
    <source>
        <dbReference type="PROSITE-ProRule" id="PRU01122"/>
    </source>
</evidence>
<dbReference type="InterPro" id="IPR020568">
    <property type="entry name" value="Ribosomal_Su5_D2-typ_SF"/>
</dbReference>
<dbReference type="SUPFAM" id="SSF54211">
    <property type="entry name" value="Ribosomal protein S5 domain 2-like"/>
    <property type="match status" value="1"/>
</dbReference>
<comment type="subcellular location">
    <subcellularLocation>
        <location evidence="1 9">Mitochondrion matrix</location>
    </subcellularLocation>
</comment>
<feature type="compositionally biased region" description="Polar residues" evidence="12">
    <location>
        <begin position="74"/>
        <end position="87"/>
    </location>
</feature>
<dbReference type="InterPro" id="IPR003593">
    <property type="entry name" value="AAA+_ATPase"/>
</dbReference>
<organism evidence="15 16">
    <name type="scientific">Taenia crassiceps</name>
    <dbReference type="NCBI Taxonomy" id="6207"/>
    <lineage>
        <taxon>Eukaryota</taxon>
        <taxon>Metazoa</taxon>
        <taxon>Spiralia</taxon>
        <taxon>Lophotrochozoa</taxon>
        <taxon>Platyhelminthes</taxon>
        <taxon>Cestoda</taxon>
        <taxon>Eucestoda</taxon>
        <taxon>Cyclophyllidea</taxon>
        <taxon>Taeniidae</taxon>
        <taxon>Taenia</taxon>
    </lineage>
</organism>
<dbReference type="Gene3D" id="3.40.50.300">
    <property type="entry name" value="P-loop containing nucleotide triphosphate hydrolases"/>
    <property type="match status" value="1"/>
</dbReference>
<dbReference type="InterPro" id="IPR027065">
    <property type="entry name" value="Lon_Prtase"/>
</dbReference>
<dbReference type="Gene3D" id="2.30.130.40">
    <property type="entry name" value="LON domain-like"/>
    <property type="match status" value="1"/>
</dbReference>
<dbReference type="HAMAP" id="MF_03120">
    <property type="entry name" value="lonm_euk"/>
    <property type="match status" value="1"/>
</dbReference>
<dbReference type="InterPro" id="IPR014721">
    <property type="entry name" value="Ribsml_uS5_D2-typ_fold_subgr"/>
</dbReference>
<dbReference type="Pfam" id="PF02190">
    <property type="entry name" value="LON_substr_bdg"/>
    <property type="match status" value="1"/>
</dbReference>
<dbReference type="Proteomes" id="UP001651158">
    <property type="component" value="Unassembled WGS sequence"/>
</dbReference>
<keyword evidence="5 9" id="KW-0720">Serine protease</keyword>
<keyword evidence="6 9" id="KW-0067">ATP-binding</keyword>
<dbReference type="InterPro" id="IPR004815">
    <property type="entry name" value="Lon_bac/euk-typ"/>
</dbReference>
<evidence type="ECO:0000256" key="1">
    <source>
        <dbReference type="ARBA" id="ARBA00004305"/>
    </source>
</evidence>
<dbReference type="Pfam" id="PF00004">
    <property type="entry name" value="AAA"/>
    <property type="match status" value="1"/>
</dbReference>
<dbReference type="InterPro" id="IPR015947">
    <property type="entry name" value="PUA-like_sf"/>
</dbReference>